<dbReference type="EMBL" id="NXIF01000027">
    <property type="protein sequence ID" value="PKI80861.1"/>
    <property type="molecule type" value="Genomic_DNA"/>
</dbReference>
<dbReference type="KEGG" id="ahs:AHALO_1442"/>
<sequence length="165" mass="18089">MLINDNLTASSIYQQIAQKKAQLANIDKKDFEKSSHEKNDSVNLTNGKNIDEKDYQRVLDKFENLDAKTRAHEQLHASLANTKGAISYNYQMGPDGKLYATGGHVRLDTSIPKDEASAIAKLDRLQKASTAPDGLSSADASIARTANLNKMLLLSKEQEGVQNAN</sequence>
<organism evidence="1 2">
    <name type="scientific">Malaciobacter halophilus</name>
    <dbReference type="NCBI Taxonomy" id="197482"/>
    <lineage>
        <taxon>Bacteria</taxon>
        <taxon>Pseudomonadati</taxon>
        <taxon>Campylobacterota</taxon>
        <taxon>Epsilonproteobacteria</taxon>
        <taxon>Campylobacterales</taxon>
        <taxon>Arcobacteraceae</taxon>
        <taxon>Malaciobacter</taxon>
    </lineage>
</organism>
<dbReference type="RefSeq" id="WP_101184820.1">
    <property type="nucleotide sequence ID" value="NZ_CP031218.1"/>
</dbReference>
<protein>
    <recommendedName>
        <fullName evidence="3">SprA family protein</fullName>
    </recommendedName>
</protein>
<gene>
    <name evidence="1" type="ORF">CP960_07615</name>
</gene>
<name>A0A2N1J2T6_9BACT</name>
<dbReference type="AlphaFoldDB" id="A0A2N1J2T6"/>
<dbReference type="OrthoDB" id="9812722at2"/>
<accession>A0A2N1J2T6</accession>
<keyword evidence="2" id="KW-1185">Reference proteome</keyword>
<evidence type="ECO:0000313" key="1">
    <source>
        <dbReference type="EMBL" id="PKI80861.1"/>
    </source>
</evidence>
<evidence type="ECO:0008006" key="3">
    <source>
        <dbReference type="Google" id="ProtNLM"/>
    </source>
</evidence>
<comment type="caution">
    <text evidence="1">The sequence shown here is derived from an EMBL/GenBank/DDBJ whole genome shotgun (WGS) entry which is preliminary data.</text>
</comment>
<dbReference type="Proteomes" id="UP000233248">
    <property type="component" value="Unassembled WGS sequence"/>
</dbReference>
<dbReference type="Pfam" id="PF12118">
    <property type="entry name" value="SprA-related"/>
    <property type="match status" value="1"/>
</dbReference>
<proteinExistence type="predicted"/>
<evidence type="ECO:0000313" key="2">
    <source>
        <dbReference type="Proteomes" id="UP000233248"/>
    </source>
</evidence>
<reference evidence="1 2" key="1">
    <citation type="submission" date="2017-09" db="EMBL/GenBank/DDBJ databases">
        <title>Genomics of the genus Arcobacter.</title>
        <authorList>
            <person name="Perez-Cataluna A."/>
            <person name="Figueras M.J."/>
            <person name="Salas-Masso N."/>
        </authorList>
    </citation>
    <scope>NUCLEOTIDE SEQUENCE [LARGE SCALE GENOMIC DNA]</scope>
    <source>
        <strain evidence="1 2">DSM 18005</strain>
    </source>
</reference>
<dbReference type="InterPro" id="IPR021973">
    <property type="entry name" value="SprA-related"/>
</dbReference>